<name>A0A286P9X8_ORYLA</name>
<feature type="region of interest" description="Disordered" evidence="1">
    <location>
        <begin position="47"/>
        <end position="127"/>
    </location>
</feature>
<protein>
    <submittedName>
        <fullName evidence="2">Uncharacterized protein</fullName>
    </submittedName>
</protein>
<reference evidence="2" key="1">
    <citation type="journal article" date="2017" name="Nat. Commun.">
        <title>Complete fusion of a transposon and herpesvirus created the Teratorn mobile element in medaka fish.</title>
        <authorList>
            <person name="Inoue Y."/>
            <person name="Saga T."/>
            <person name="Aikawa T."/>
            <person name="Kumagai M."/>
            <person name="Shimada A."/>
            <person name="Kawaguchi Y."/>
            <person name="Naruse K."/>
            <person name="Morishita S."/>
            <person name="Koga A."/>
            <person name="Takeda H."/>
        </authorList>
    </citation>
    <scope>NUCLEOTIDE SEQUENCE</scope>
</reference>
<organism evidence="2">
    <name type="scientific">Oryzias latipes</name>
    <name type="common">Japanese rice fish</name>
    <name type="synonym">Japanese killifish</name>
    <dbReference type="NCBI Taxonomy" id="8090"/>
    <lineage>
        <taxon>Eukaryota</taxon>
        <taxon>Metazoa</taxon>
        <taxon>Chordata</taxon>
        <taxon>Craniata</taxon>
        <taxon>Vertebrata</taxon>
        <taxon>Euteleostomi</taxon>
        <taxon>Actinopterygii</taxon>
        <taxon>Neopterygii</taxon>
        <taxon>Teleostei</taxon>
        <taxon>Neoteleostei</taxon>
        <taxon>Acanthomorphata</taxon>
        <taxon>Ovalentaria</taxon>
        <taxon>Atherinomorphae</taxon>
        <taxon>Beloniformes</taxon>
        <taxon>Adrianichthyidae</taxon>
        <taxon>Oryziinae</taxon>
        <taxon>Oryzias</taxon>
    </lineage>
</organism>
<dbReference type="AlphaFoldDB" id="A0A286P9X8"/>
<proteinExistence type="predicted"/>
<evidence type="ECO:0000256" key="1">
    <source>
        <dbReference type="SAM" id="MobiDB-lite"/>
    </source>
</evidence>
<feature type="compositionally biased region" description="Acidic residues" evidence="1">
    <location>
        <begin position="72"/>
        <end position="84"/>
    </location>
</feature>
<sequence length="487" mass="54985">MDTGAAPSFCSAWSRAAGHAGGSQRTTLFQAVESAFRRYEERAAAWRKIERTERETSGGERRESRTGWSAPEEVEMNTEDESFDLDSPSERSLVNLRRCESEESMSVLSQGSEGEPEGEPGDEREYSISWVPVRRERRWREDSLSDGRLGPGDPPCGPARCLKCEAYDAHCKSAAESYRRTLGCYTKTVSELMLGFRTVLERYPELRVDTGDERLHFMVQAALGRNNLVREMVRLSARRTHERALGESRRGESCRESCRESAAAATVCEALNSCYTDGEALRMILERYTDLYVRYMEVWRGMCAKISRDVTPLEFVEIVRDRPGVSHGEPWSEARAYVGRLLVKASSLVPRRVGDECARTLRMLDLELSRARPQSSEGRDRVLIGHVENVRERLDEAGSGMWSWDFHSNDAYFDIRSDLAVLESLIGIGDISVKSLLYERSLLISQLRKVVRNEGSLELSLSRARGELAEARASIRQLEAASSYSAF</sequence>
<evidence type="ECO:0000313" key="2">
    <source>
        <dbReference type="EMBL" id="BBA49239.1"/>
    </source>
</evidence>
<accession>A0A286P9X8</accession>
<feature type="compositionally biased region" description="Basic and acidic residues" evidence="1">
    <location>
        <begin position="47"/>
        <end position="65"/>
    </location>
</feature>
<dbReference type="EMBL" id="LC199500">
    <property type="protein sequence ID" value="BBA49239.1"/>
    <property type="molecule type" value="Genomic_DNA"/>
</dbReference>
<gene>
    <name evidence="2" type="primary">ORF83</name>
</gene>